<dbReference type="RefSeq" id="WP_310533764.1">
    <property type="nucleotide sequence ID" value="NZ_JAVKVN010000005.1"/>
</dbReference>
<feature type="transmembrane region" description="Helical" evidence="1">
    <location>
        <begin position="125"/>
        <end position="147"/>
    </location>
</feature>
<reference evidence="3" key="1">
    <citation type="submission" date="2023-07" db="EMBL/GenBank/DDBJ databases">
        <title>Glyphosate-induced phosphonatase operons in soil bacteria of genus Achromobacter.</title>
        <authorList>
            <person name="Epiktetov D.O."/>
            <person name="Sviridov A.V."/>
            <person name="Tarlachkov S.V."/>
            <person name="Shushkova T.V."/>
            <person name="Toropygin I.Y."/>
            <person name="Leontievsky A."/>
        </authorList>
    </citation>
    <scope>NUCLEOTIDE SEQUENCE [LARGE SCALE GENOMIC DNA]</scope>
    <source>
        <strain evidence="3">Kg 16</strain>
    </source>
</reference>
<keyword evidence="1" id="KW-0472">Membrane</keyword>
<organism evidence="2 3">
    <name type="scientific">Achromobacter aegrifaciens</name>
    <dbReference type="NCBI Taxonomy" id="1287736"/>
    <lineage>
        <taxon>Bacteria</taxon>
        <taxon>Pseudomonadati</taxon>
        <taxon>Pseudomonadota</taxon>
        <taxon>Betaproteobacteria</taxon>
        <taxon>Burkholderiales</taxon>
        <taxon>Alcaligenaceae</taxon>
        <taxon>Achromobacter</taxon>
    </lineage>
</organism>
<evidence type="ECO:0000313" key="3">
    <source>
        <dbReference type="Proteomes" id="UP001264156"/>
    </source>
</evidence>
<gene>
    <name evidence="2" type="ORF">RIU57_16180</name>
</gene>
<keyword evidence="1" id="KW-1133">Transmembrane helix</keyword>
<protein>
    <submittedName>
        <fullName evidence="2">Uncharacterized protein</fullName>
    </submittedName>
</protein>
<name>A0ABU2DEZ7_ACHAE</name>
<dbReference type="EMBL" id="JAVKVN010000005">
    <property type="protein sequence ID" value="MDR7946658.1"/>
    <property type="molecule type" value="Genomic_DNA"/>
</dbReference>
<sequence>MPFQKPKNAPILANAWRAALWVGLIFVGIAALGAGLVWVIDHWPTALISPFLDFRPSFWPTAGVSLFATAVVVWAICVETMTEQLSTGLWRIRVAGIIGWIVMIIAGLMNSSTYKTWGDLETHRFLVAAVVNWAPIFCPAIALYLFWPPERKG</sequence>
<evidence type="ECO:0000256" key="1">
    <source>
        <dbReference type="SAM" id="Phobius"/>
    </source>
</evidence>
<comment type="caution">
    <text evidence="2">The sequence shown here is derived from an EMBL/GenBank/DDBJ whole genome shotgun (WGS) entry which is preliminary data.</text>
</comment>
<feature type="transmembrane region" description="Helical" evidence="1">
    <location>
        <begin position="20"/>
        <end position="38"/>
    </location>
</feature>
<dbReference type="Proteomes" id="UP001264156">
    <property type="component" value="Unassembled WGS sequence"/>
</dbReference>
<feature type="transmembrane region" description="Helical" evidence="1">
    <location>
        <begin position="58"/>
        <end position="78"/>
    </location>
</feature>
<keyword evidence="1" id="KW-0812">Transmembrane</keyword>
<accession>A0ABU2DEZ7</accession>
<proteinExistence type="predicted"/>
<keyword evidence="3" id="KW-1185">Reference proteome</keyword>
<evidence type="ECO:0000313" key="2">
    <source>
        <dbReference type="EMBL" id="MDR7946658.1"/>
    </source>
</evidence>
<feature type="transmembrane region" description="Helical" evidence="1">
    <location>
        <begin position="90"/>
        <end position="109"/>
    </location>
</feature>